<keyword evidence="5" id="KW-0539">Nucleus</keyword>
<keyword evidence="9" id="KW-1185">Reference proteome</keyword>
<evidence type="ECO:0000259" key="6">
    <source>
        <dbReference type="PROSITE" id="PS50066"/>
    </source>
</evidence>
<sequence>MGRGRVELKLIENKINRQVTFSKRRNGLMKKAFELSVLCDAEVALIVFSSRGKHFEFGSPDSLTKTLDRYQRFNFSPQPMDPTNPEAQKWFQDLSKLKEKYESLQRFQRHLLGEDLETLTLTELEHLEKQLESALTLGRQRRTELMLNQMEELKNKLAAERRPTGAINRSWGPDAHITEAPFLNRSTHSTHPNGLETEPTLQIGYSHYEPSEATIPRNGGARNNYMQGWAL</sequence>
<dbReference type="SUPFAM" id="SSF55455">
    <property type="entry name" value="SRF-like"/>
    <property type="match status" value="1"/>
</dbReference>
<dbReference type="GO" id="GO:0045944">
    <property type="term" value="P:positive regulation of transcription by RNA polymerase II"/>
    <property type="evidence" value="ECO:0007669"/>
    <property type="project" value="InterPro"/>
</dbReference>
<protein>
    <submittedName>
        <fullName evidence="8">MADS-box transcription factor 6</fullName>
    </submittedName>
</protein>
<dbReference type="PRINTS" id="PR00404">
    <property type="entry name" value="MADSDOMAIN"/>
</dbReference>
<feature type="domain" description="K-box" evidence="7">
    <location>
        <begin position="87"/>
        <end position="183"/>
    </location>
</feature>
<evidence type="ECO:0000256" key="4">
    <source>
        <dbReference type="ARBA" id="ARBA00023163"/>
    </source>
</evidence>
<dbReference type="InterPro" id="IPR036879">
    <property type="entry name" value="TF_MADSbox_sf"/>
</dbReference>
<dbReference type="PROSITE" id="PS51297">
    <property type="entry name" value="K_BOX"/>
    <property type="match status" value="1"/>
</dbReference>
<dbReference type="GO" id="GO:0005634">
    <property type="term" value="C:nucleus"/>
    <property type="evidence" value="ECO:0007669"/>
    <property type="project" value="UniProtKB-SubCell"/>
</dbReference>
<name>A0AAP0BEK1_9ASPA</name>
<feature type="domain" description="MADS-box" evidence="6">
    <location>
        <begin position="1"/>
        <end position="61"/>
    </location>
</feature>
<dbReference type="GO" id="GO:0000977">
    <property type="term" value="F:RNA polymerase II transcription regulatory region sequence-specific DNA binding"/>
    <property type="evidence" value="ECO:0007669"/>
    <property type="project" value="InterPro"/>
</dbReference>
<evidence type="ECO:0000256" key="5">
    <source>
        <dbReference type="ARBA" id="ARBA00023242"/>
    </source>
</evidence>
<dbReference type="PANTHER" id="PTHR48019">
    <property type="entry name" value="SERUM RESPONSE FACTOR HOMOLOG"/>
    <property type="match status" value="1"/>
</dbReference>
<reference evidence="8 9" key="1">
    <citation type="journal article" date="2022" name="Nat. Plants">
        <title>Genomes of leafy and leafless Platanthera orchids illuminate the evolution of mycoheterotrophy.</title>
        <authorList>
            <person name="Li M.H."/>
            <person name="Liu K.W."/>
            <person name="Li Z."/>
            <person name="Lu H.C."/>
            <person name="Ye Q.L."/>
            <person name="Zhang D."/>
            <person name="Wang J.Y."/>
            <person name="Li Y.F."/>
            <person name="Zhong Z.M."/>
            <person name="Liu X."/>
            <person name="Yu X."/>
            <person name="Liu D.K."/>
            <person name="Tu X.D."/>
            <person name="Liu B."/>
            <person name="Hao Y."/>
            <person name="Liao X.Y."/>
            <person name="Jiang Y.T."/>
            <person name="Sun W.H."/>
            <person name="Chen J."/>
            <person name="Chen Y.Q."/>
            <person name="Ai Y."/>
            <person name="Zhai J.W."/>
            <person name="Wu S.S."/>
            <person name="Zhou Z."/>
            <person name="Hsiao Y.Y."/>
            <person name="Wu W.L."/>
            <person name="Chen Y.Y."/>
            <person name="Lin Y.F."/>
            <person name="Hsu J.L."/>
            <person name="Li C.Y."/>
            <person name="Wang Z.W."/>
            <person name="Zhao X."/>
            <person name="Zhong W.Y."/>
            <person name="Ma X.K."/>
            <person name="Ma L."/>
            <person name="Huang J."/>
            <person name="Chen G.Z."/>
            <person name="Huang M.Z."/>
            <person name="Huang L."/>
            <person name="Peng D.H."/>
            <person name="Luo Y.B."/>
            <person name="Zou S.Q."/>
            <person name="Chen S.P."/>
            <person name="Lan S."/>
            <person name="Tsai W.C."/>
            <person name="Van de Peer Y."/>
            <person name="Liu Z.J."/>
        </authorList>
    </citation>
    <scope>NUCLEOTIDE SEQUENCE [LARGE SCALE GENOMIC DNA]</scope>
    <source>
        <strain evidence="8">Lor287</strain>
    </source>
</reference>
<evidence type="ECO:0000313" key="8">
    <source>
        <dbReference type="EMBL" id="KAK8936841.1"/>
    </source>
</evidence>
<dbReference type="GO" id="GO:0003700">
    <property type="term" value="F:DNA-binding transcription factor activity"/>
    <property type="evidence" value="ECO:0007669"/>
    <property type="project" value="InterPro"/>
</dbReference>
<dbReference type="FunFam" id="3.40.1810.10:FF:000008">
    <property type="entry name" value="MADS-box transcription factor 1"/>
    <property type="match status" value="1"/>
</dbReference>
<keyword evidence="3" id="KW-0238">DNA-binding</keyword>
<dbReference type="Proteomes" id="UP001418222">
    <property type="component" value="Unassembled WGS sequence"/>
</dbReference>
<dbReference type="SMART" id="SM00432">
    <property type="entry name" value="MADS"/>
    <property type="match status" value="1"/>
</dbReference>
<dbReference type="EMBL" id="JBBWWQ010000010">
    <property type="protein sequence ID" value="KAK8936841.1"/>
    <property type="molecule type" value="Genomic_DNA"/>
</dbReference>
<dbReference type="InterPro" id="IPR050142">
    <property type="entry name" value="MADS-box/MEF2_TF"/>
</dbReference>
<dbReference type="InterPro" id="IPR002487">
    <property type="entry name" value="TF_Kbox"/>
</dbReference>
<accession>A0AAP0BEK1</accession>
<dbReference type="Gene3D" id="3.40.1810.10">
    <property type="entry name" value="Transcription factor, MADS-box"/>
    <property type="match status" value="1"/>
</dbReference>
<evidence type="ECO:0000313" key="9">
    <source>
        <dbReference type="Proteomes" id="UP001418222"/>
    </source>
</evidence>
<evidence type="ECO:0000256" key="1">
    <source>
        <dbReference type="ARBA" id="ARBA00004123"/>
    </source>
</evidence>
<keyword evidence="4" id="KW-0804">Transcription</keyword>
<dbReference type="AlphaFoldDB" id="A0AAP0BEK1"/>
<evidence type="ECO:0000259" key="7">
    <source>
        <dbReference type="PROSITE" id="PS51297"/>
    </source>
</evidence>
<dbReference type="Pfam" id="PF00319">
    <property type="entry name" value="SRF-TF"/>
    <property type="match status" value="1"/>
</dbReference>
<dbReference type="PROSITE" id="PS50066">
    <property type="entry name" value="MADS_BOX_2"/>
    <property type="match status" value="1"/>
</dbReference>
<comment type="subcellular location">
    <subcellularLocation>
        <location evidence="1">Nucleus</location>
    </subcellularLocation>
</comment>
<comment type="caution">
    <text evidence="8">The sequence shown here is derived from an EMBL/GenBank/DDBJ whole genome shotgun (WGS) entry which is preliminary data.</text>
</comment>
<keyword evidence="2" id="KW-0805">Transcription regulation</keyword>
<dbReference type="InterPro" id="IPR002100">
    <property type="entry name" value="TF_MADSbox"/>
</dbReference>
<dbReference type="Pfam" id="PF01486">
    <property type="entry name" value="K-box"/>
    <property type="match status" value="1"/>
</dbReference>
<dbReference type="GO" id="GO:0046983">
    <property type="term" value="F:protein dimerization activity"/>
    <property type="evidence" value="ECO:0007669"/>
    <property type="project" value="InterPro"/>
</dbReference>
<evidence type="ECO:0000256" key="3">
    <source>
        <dbReference type="ARBA" id="ARBA00023125"/>
    </source>
</evidence>
<proteinExistence type="predicted"/>
<evidence type="ECO:0000256" key="2">
    <source>
        <dbReference type="ARBA" id="ARBA00023015"/>
    </source>
</evidence>
<organism evidence="8 9">
    <name type="scientific">Platanthera zijinensis</name>
    <dbReference type="NCBI Taxonomy" id="2320716"/>
    <lineage>
        <taxon>Eukaryota</taxon>
        <taxon>Viridiplantae</taxon>
        <taxon>Streptophyta</taxon>
        <taxon>Embryophyta</taxon>
        <taxon>Tracheophyta</taxon>
        <taxon>Spermatophyta</taxon>
        <taxon>Magnoliopsida</taxon>
        <taxon>Liliopsida</taxon>
        <taxon>Asparagales</taxon>
        <taxon>Orchidaceae</taxon>
        <taxon>Orchidoideae</taxon>
        <taxon>Orchideae</taxon>
        <taxon>Orchidinae</taxon>
        <taxon>Platanthera</taxon>
    </lineage>
</organism>
<gene>
    <name evidence="8" type="primary">MADS6</name>
    <name evidence="8" type="ORF">KSP39_PZI012696</name>
</gene>
<dbReference type="CDD" id="cd00265">
    <property type="entry name" value="MADS_MEF2_like"/>
    <property type="match status" value="1"/>
</dbReference>
<dbReference type="InterPro" id="IPR033896">
    <property type="entry name" value="MEF2-like_N"/>
</dbReference>